<keyword evidence="2" id="KW-1185">Reference proteome</keyword>
<accession>C5LCQ1</accession>
<organism evidence="2">
    <name type="scientific">Perkinsus marinus (strain ATCC 50983 / TXsc)</name>
    <dbReference type="NCBI Taxonomy" id="423536"/>
    <lineage>
        <taxon>Eukaryota</taxon>
        <taxon>Sar</taxon>
        <taxon>Alveolata</taxon>
        <taxon>Perkinsozoa</taxon>
        <taxon>Perkinsea</taxon>
        <taxon>Perkinsida</taxon>
        <taxon>Perkinsidae</taxon>
        <taxon>Perkinsus</taxon>
    </lineage>
</organism>
<dbReference type="InParanoid" id="C5LCQ1"/>
<dbReference type="RefSeq" id="XP_002773918.1">
    <property type="nucleotide sequence ID" value="XM_002773872.1"/>
</dbReference>
<gene>
    <name evidence="1" type="ORF">Pmar_PMAR011782</name>
</gene>
<dbReference type="EMBL" id="GG680918">
    <property type="protein sequence ID" value="EER05734.1"/>
    <property type="molecule type" value="Genomic_DNA"/>
</dbReference>
<reference evidence="1 2" key="1">
    <citation type="submission" date="2008-07" db="EMBL/GenBank/DDBJ databases">
        <authorList>
            <person name="El-Sayed N."/>
            <person name="Caler E."/>
            <person name="Inman J."/>
            <person name="Amedeo P."/>
            <person name="Hass B."/>
            <person name="Wortman J."/>
        </authorList>
    </citation>
    <scope>NUCLEOTIDE SEQUENCE [LARGE SCALE GENOMIC DNA]</scope>
    <source>
        <strain evidence="2">ATCC 50983 / TXsc</strain>
    </source>
</reference>
<dbReference type="Proteomes" id="UP000007800">
    <property type="component" value="Unassembled WGS sequence"/>
</dbReference>
<evidence type="ECO:0000313" key="2">
    <source>
        <dbReference type="Proteomes" id="UP000007800"/>
    </source>
</evidence>
<dbReference type="OrthoDB" id="10504142at2759"/>
<evidence type="ECO:0000313" key="1">
    <source>
        <dbReference type="EMBL" id="EER05734.1"/>
    </source>
</evidence>
<protein>
    <submittedName>
        <fullName evidence="1">Uncharacterized protein</fullName>
    </submittedName>
</protein>
<dbReference type="AlphaFoldDB" id="C5LCQ1"/>
<dbReference type="GeneID" id="9042937"/>
<name>C5LCQ1_PERM5</name>
<proteinExistence type="predicted"/>
<sequence>MPPLQPSSTSLDHSQPSSSVMGLVEDTYDTFHDILQESKIFRTLVLGRQEHHHDRYRQHQQPYLFLPLHYDTPQSPSLLHHSLLPIDTFDQRPSKYPRLAGSYCAQLENYDNLPAEYLPLVEDSPEVLMPDSPQLCCLNDDLSDVSELLLPPVCQDTPRTQRRSGLRKVVDRRRLVDRRKRMIRSFGLAEVSRGPEEYLSGIKRPAHSEDSY</sequence>